<dbReference type="AlphaFoldDB" id="A0A4R5UA70"/>
<gene>
    <name evidence="1" type="ORF">E2F50_18750</name>
</gene>
<reference evidence="1 2" key="1">
    <citation type="submission" date="2019-03" db="EMBL/GenBank/DDBJ databases">
        <title>Rhizobium sp. nov., an bacterium isolated from biocrust in Mu Us Desert.</title>
        <authorList>
            <person name="Lixiong L."/>
        </authorList>
    </citation>
    <scope>NUCLEOTIDE SEQUENCE [LARGE SCALE GENOMIC DNA]</scope>
    <source>
        <strain evidence="1 2">SPY-1</strain>
    </source>
</reference>
<proteinExistence type="predicted"/>
<comment type="caution">
    <text evidence="1">The sequence shown here is derived from an EMBL/GenBank/DDBJ whole genome shotgun (WGS) entry which is preliminary data.</text>
</comment>
<keyword evidence="2" id="KW-1185">Reference proteome</keyword>
<evidence type="ECO:0000313" key="1">
    <source>
        <dbReference type="EMBL" id="TDK31717.1"/>
    </source>
</evidence>
<sequence length="130" mass="14722">MLQNSKQRCQQLRRFRNLFVGIQTIILIHHVLRNPSSGFVLPAIDHDRPMQGSGASPAACAPAVADERSLYLRQQPPASDCQFRELQAYLKSHILTVMMLLSAIQDEPHVNLRYGNILVRMQAGNDIFQQ</sequence>
<evidence type="ECO:0000313" key="2">
    <source>
        <dbReference type="Proteomes" id="UP000295238"/>
    </source>
</evidence>
<dbReference type="Proteomes" id="UP000295238">
    <property type="component" value="Unassembled WGS sequence"/>
</dbReference>
<dbReference type="EMBL" id="SMTL01000006">
    <property type="protein sequence ID" value="TDK31717.1"/>
    <property type="molecule type" value="Genomic_DNA"/>
</dbReference>
<protein>
    <submittedName>
        <fullName evidence="1">Uncharacterized protein</fullName>
    </submittedName>
</protein>
<dbReference type="RefSeq" id="WP_133317718.1">
    <property type="nucleotide sequence ID" value="NZ_SMTL01000006.1"/>
</dbReference>
<organism evidence="1 2">
    <name type="scientific">Rhizobium deserti</name>
    <dbReference type="NCBI Taxonomy" id="2547961"/>
    <lineage>
        <taxon>Bacteria</taxon>
        <taxon>Pseudomonadati</taxon>
        <taxon>Pseudomonadota</taxon>
        <taxon>Alphaproteobacteria</taxon>
        <taxon>Hyphomicrobiales</taxon>
        <taxon>Rhizobiaceae</taxon>
        <taxon>Rhizobium/Agrobacterium group</taxon>
        <taxon>Rhizobium</taxon>
    </lineage>
</organism>
<name>A0A4R5UA70_9HYPH</name>
<accession>A0A4R5UA70</accession>